<feature type="transmembrane region" description="Helical" evidence="3">
    <location>
        <begin position="564"/>
        <end position="589"/>
    </location>
</feature>
<dbReference type="Proteomes" id="UP000054498">
    <property type="component" value="Unassembled WGS sequence"/>
</dbReference>
<keyword evidence="3" id="KW-0812">Transmembrane</keyword>
<dbReference type="GeneID" id="25735178"/>
<feature type="transmembrane region" description="Helical" evidence="3">
    <location>
        <begin position="601"/>
        <end position="620"/>
    </location>
</feature>
<dbReference type="STRING" id="145388.A0A0D2MZG6"/>
<reference evidence="4 5" key="1">
    <citation type="journal article" date="2013" name="BMC Genomics">
        <title>Reconstruction of the lipid metabolism for the microalga Monoraphidium neglectum from its genome sequence reveals characteristics suitable for biofuel production.</title>
        <authorList>
            <person name="Bogen C."/>
            <person name="Al-Dilaimi A."/>
            <person name="Albersmeier A."/>
            <person name="Wichmann J."/>
            <person name="Grundmann M."/>
            <person name="Rupp O."/>
            <person name="Lauersen K.J."/>
            <person name="Blifernez-Klassen O."/>
            <person name="Kalinowski J."/>
            <person name="Goesmann A."/>
            <person name="Mussgnug J.H."/>
            <person name="Kruse O."/>
        </authorList>
    </citation>
    <scope>NUCLEOTIDE SEQUENCE [LARGE SCALE GENOMIC DNA]</scope>
    <source>
        <strain evidence="4 5">SAG 48.87</strain>
    </source>
</reference>
<dbReference type="EMBL" id="KK100474">
    <property type="protein sequence ID" value="KIZ05662.1"/>
    <property type="molecule type" value="Genomic_DNA"/>
</dbReference>
<feature type="transmembrane region" description="Helical" evidence="3">
    <location>
        <begin position="350"/>
        <end position="369"/>
    </location>
</feature>
<evidence type="ECO:0000313" key="4">
    <source>
        <dbReference type="EMBL" id="KIZ05662.1"/>
    </source>
</evidence>
<feature type="transmembrane region" description="Helical" evidence="3">
    <location>
        <begin position="22"/>
        <end position="41"/>
    </location>
</feature>
<evidence type="ECO:0000256" key="1">
    <source>
        <dbReference type="ARBA" id="ARBA00009142"/>
    </source>
</evidence>
<accession>A0A0D2MZG6</accession>
<comment type="similarity">
    <text evidence="1">Belongs to the 4-toluene sulfonate uptake permease (TSUP) (TC 2.A.102) family.</text>
</comment>
<keyword evidence="3" id="KW-0472">Membrane</keyword>
<dbReference type="PANTHER" id="PTHR14255:SF3">
    <property type="entry name" value="SULFITE EXPORTER TAUE_SAFE FAMILY PROTEIN 5-RELATED"/>
    <property type="match status" value="1"/>
</dbReference>
<dbReference type="OrthoDB" id="434519at2759"/>
<dbReference type="KEGG" id="mng:MNEG_2300"/>
<feature type="transmembrane region" description="Helical" evidence="3">
    <location>
        <begin position="627"/>
        <end position="646"/>
    </location>
</feature>
<dbReference type="RefSeq" id="XP_013904681.1">
    <property type="nucleotide sequence ID" value="XM_014049227.1"/>
</dbReference>
<evidence type="ECO:0000256" key="3">
    <source>
        <dbReference type="SAM" id="Phobius"/>
    </source>
</evidence>
<evidence type="ECO:0000256" key="2">
    <source>
        <dbReference type="SAM" id="Coils"/>
    </source>
</evidence>
<protein>
    <submittedName>
        <fullName evidence="4">Uncharacterized protein</fullName>
    </submittedName>
</protein>
<proteinExistence type="inferred from homology"/>
<keyword evidence="3" id="KW-1133">Transmembrane helix</keyword>
<dbReference type="GO" id="GO:0016567">
    <property type="term" value="P:protein ubiquitination"/>
    <property type="evidence" value="ECO:0007669"/>
    <property type="project" value="TreeGrafter"/>
</dbReference>
<feature type="transmembrane region" description="Helical" evidence="3">
    <location>
        <begin position="91"/>
        <end position="110"/>
    </location>
</feature>
<dbReference type="AlphaFoldDB" id="A0A0D2MZG6"/>
<evidence type="ECO:0000313" key="5">
    <source>
        <dbReference type="Proteomes" id="UP000054498"/>
    </source>
</evidence>
<feature type="coiled-coil region" evidence="2">
    <location>
        <begin position="207"/>
        <end position="234"/>
    </location>
</feature>
<feature type="transmembrane region" description="Helical" evidence="3">
    <location>
        <begin position="381"/>
        <end position="404"/>
    </location>
</feature>
<name>A0A0D2MZG6_9CHLO</name>
<keyword evidence="5" id="KW-1185">Reference proteome</keyword>
<gene>
    <name evidence="4" type="ORF">MNEG_2300</name>
</gene>
<keyword evidence="2" id="KW-0175">Coiled coil</keyword>
<feature type="transmembrane region" description="Helical" evidence="3">
    <location>
        <begin position="652"/>
        <end position="673"/>
    </location>
</feature>
<dbReference type="PANTHER" id="PTHR14255">
    <property type="entry name" value="CEREBLON"/>
    <property type="match status" value="1"/>
</dbReference>
<organism evidence="4 5">
    <name type="scientific">Monoraphidium neglectum</name>
    <dbReference type="NCBI Taxonomy" id="145388"/>
    <lineage>
        <taxon>Eukaryota</taxon>
        <taxon>Viridiplantae</taxon>
        <taxon>Chlorophyta</taxon>
        <taxon>core chlorophytes</taxon>
        <taxon>Chlorophyceae</taxon>
        <taxon>CS clade</taxon>
        <taxon>Sphaeropleales</taxon>
        <taxon>Selenastraceae</taxon>
        <taxon>Monoraphidium</taxon>
    </lineage>
</organism>
<feature type="transmembrane region" description="Helical" evidence="3">
    <location>
        <begin position="62"/>
        <end position="85"/>
    </location>
</feature>
<sequence>MPAPFSPRPHSAPRRAAALREAIALTAFTTFLGTLGPGLAATREAVSTERGPMAAVDYPSAVLILPCMYYGISFGVIVNAALPWWLLSLGVVIQIAISNIELLISIALMVGAKREILRLAETIKAEAQALAMVASGDPFLLGVQGGCDTCDDGDAAVANGGAAAAGESGGPGAGGSGGLRQALCCGAGGAVGAEQRAGAKAEGDASVQGRREALEQLRARVRKLHRRATQIEALALLFPAFHFPTHHEIARLAKTDVDTIFGRGHGLSREPQHADSAEVADRACRGASTHSMAGDWAPSEAGGHSGGSGGCCGRRGAGVWTNTGGVPVAPPPLPAGRLGRLRRWWGMQPGFELSLVFKIVILHLFTEFLRHAQAKPCTKRFWFMLFVIAGCVTILLMSMAASFCRKRLWRGPRWLDAQAVIRHQHAAEEAAKDPEAVYAIADADADAGREASRQALAADDDAAAAAGGDRAAGQLHHLHHKGGAAKAAAGVGVSSADAAFLAAGARRPAPPPTRNPLVKAGRWFRAHSPFRVGAFEDAIKCDHACVSQDGFSRWSMWRVIGTELAAFPLAVLGCALGFPGGPALSWLLLGLRIKPHIVAATSRYLVMTFTFGSFIAYIIAGNLRVTYALAYGLINLVVAPLGMALFRRLSLPSHILLVVSAVMGLTAMGAIIATELVPWMGAFLDPESATQIMQDENLFDIGRFCFAHHRA</sequence>
<dbReference type="GO" id="GO:0031464">
    <property type="term" value="C:Cul4A-RING E3 ubiquitin ligase complex"/>
    <property type="evidence" value="ECO:0007669"/>
    <property type="project" value="TreeGrafter"/>
</dbReference>